<evidence type="ECO:0000256" key="12">
    <source>
        <dbReference type="SAM" id="Phobius"/>
    </source>
</evidence>
<feature type="transmembrane region" description="Helical" evidence="12">
    <location>
        <begin position="111"/>
        <end position="129"/>
    </location>
</feature>
<keyword evidence="6" id="KW-0378">Hydrolase</keyword>
<dbReference type="InterPro" id="IPR050083">
    <property type="entry name" value="HtpX_protease"/>
</dbReference>
<dbReference type="PANTHER" id="PTHR43221:SF2">
    <property type="entry name" value="PROTEASE HTPX HOMOLOG"/>
    <property type="match status" value="1"/>
</dbReference>
<dbReference type="GO" id="GO:0006508">
    <property type="term" value="P:proteolysis"/>
    <property type="evidence" value="ECO:0007669"/>
    <property type="project" value="UniProtKB-KW"/>
</dbReference>
<dbReference type="Gene3D" id="3.30.2010.10">
    <property type="entry name" value="Metalloproteases ('zincins'), catalytic domain"/>
    <property type="match status" value="1"/>
</dbReference>
<evidence type="ECO:0000256" key="1">
    <source>
        <dbReference type="ARBA" id="ARBA00001947"/>
    </source>
</evidence>
<keyword evidence="15" id="KW-1185">Reference proteome</keyword>
<dbReference type="InterPro" id="IPR001915">
    <property type="entry name" value="Peptidase_M48"/>
</dbReference>
<evidence type="ECO:0000259" key="13">
    <source>
        <dbReference type="Pfam" id="PF01435"/>
    </source>
</evidence>
<dbReference type="OrthoDB" id="255388at2"/>
<dbReference type="Gene3D" id="1.25.40.10">
    <property type="entry name" value="Tetratricopeptide repeat domain"/>
    <property type="match status" value="1"/>
</dbReference>
<feature type="domain" description="Peptidase M48" evidence="13">
    <location>
        <begin position="217"/>
        <end position="407"/>
    </location>
</feature>
<dbReference type="SMART" id="SM00028">
    <property type="entry name" value="TPR"/>
    <property type="match status" value="2"/>
</dbReference>
<evidence type="ECO:0000256" key="9">
    <source>
        <dbReference type="ARBA" id="ARBA00023049"/>
    </source>
</evidence>
<dbReference type="Pfam" id="PF01435">
    <property type="entry name" value="Peptidase_M48"/>
    <property type="match status" value="1"/>
</dbReference>
<dbReference type="Pfam" id="PF13414">
    <property type="entry name" value="TPR_11"/>
    <property type="match status" value="1"/>
</dbReference>
<dbReference type="GO" id="GO:0046872">
    <property type="term" value="F:metal ion binding"/>
    <property type="evidence" value="ECO:0007669"/>
    <property type="project" value="UniProtKB-KW"/>
</dbReference>
<comment type="cofactor">
    <cofactor evidence="1">
        <name>Zn(2+)</name>
        <dbReference type="ChEBI" id="CHEBI:29105"/>
    </cofactor>
</comment>
<sequence length="613" mass="69884">MFGNFIYFIVALLVYSTYQPSDQTNFPPLDTLVYFVITVLLFFIVSRRQFTRIAGLAANRRHDELDRQFSSAVTRQSIMAVALFAVDIYGLNLSSFFTGFRLFEAIPTVEALIFMALFVGYLAVVWFNAHEAYRRIYQADLSRNAYVASNIAFSVPVLLPWLLLSGIADLILALPFNLPRRVLTSPEGETAYFFIFLFAVAVLGPLIIQKFWRCRPLEAGYFRRRIEALCRRADLKYADILYWPIFGGRMITAGVMGLVGRFRYILVTDALLRILTPEEVDAVIAHEVGHVKKRHLLFYLFFFIGYMIIAYATFDLIVYLIIFSEPVYRFVFLTGISRTTVTTGLLSMAIIFNFLVYFRFVFGYFMRNFERQADAFVYSLFENAVPLISTFEKIAAVSGHSADKPNWHHFSIRQRVDFLERCEADRSWVRRHDHKVRASMAIYVAAMLVVGVAGYQLNFGQTGKRLNEKFFETAIQNEIRRDSEGNAGLYGMLGDLYFGRNSYEQAVSAYRTALDLDPSSAIVLNNFAWLLATCENPVYRNPQLALELASRAAAIERSPHVLDTLAESLYINGRVAEAIEAAEAALEAATSNRAYYNGQLEKFQAARDNPIIE</sequence>
<feature type="transmembrane region" description="Helical" evidence="12">
    <location>
        <begin position="32"/>
        <end position="51"/>
    </location>
</feature>
<dbReference type="Proteomes" id="UP000427906">
    <property type="component" value="Chromosome"/>
</dbReference>
<keyword evidence="7" id="KW-0862">Zinc</keyword>
<accession>A0A5K7YLH3</accession>
<evidence type="ECO:0000256" key="4">
    <source>
        <dbReference type="ARBA" id="ARBA00022692"/>
    </source>
</evidence>
<keyword evidence="3" id="KW-0645">Protease</keyword>
<proteinExistence type="predicted"/>
<evidence type="ECO:0000256" key="2">
    <source>
        <dbReference type="ARBA" id="ARBA00022475"/>
    </source>
</evidence>
<name>A0A5K7YLH3_9BACT</name>
<evidence type="ECO:0000256" key="3">
    <source>
        <dbReference type="ARBA" id="ARBA00022670"/>
    </source>
</evidence>
<feature type="transmembrane region" description="Helical" evidence="12">
    <location>
        <begin position="190"/>
        <end position="208"/>
    </location>
</feature>
<feature type="transmembrane region" description="Helical" evidence="12">
    <location>
        <begin position="150"/>
        <end position="178"/>
    </location>
</feature>
<dbReference type="RefSeq" id="WP_155315441.1">
    <property type="nucleotide sequence ID" value="NZ_AP021874.1"/>
</dbReference>
<dbReference type="InterPro" id="IPR011990">
    <property type="entry name" value="TPR-like_helical_dom_sf"/>
</dbReference>
<feature type="transmembrane region" description="Helical" evidence="12">
    <location>
        <begin position="72"/>
        <end position="91"/>
    </location>
</feature>
<dbReference type="PROSITE" id="PS50293">
    <property type="entry name" value="TPR_REGION"/>
    <property type="match status" value="1"/>
</dbReference>
<dbReference type="GO" id="GO:0004222">
    <property type="term" value="F:metalloendopeptidase activity"/>
    <property type="evidence" value="ECO:0007669"/>
    <property type="project" value="InterPro"/>
</dbReference>
<dbReference type="KEGG" id="dalk:DSCA_10840"/>
<keyword evidence="9" id="KW-0482">Metalloprotease</keyword>
<dbReference type="PROSITE" id="PS50005">
    <property type="entry name" value="TPR"/>
    <property type="match status" value="1"/>
</dbReference>
<keyword evidence="11" id="KW-0802">TPR repeat</keyword>
<reference evidence="14 15" key="1">
    <citation type="submission" date="2019-11" db="EMBL/GenBank/DDBJ databases">
        <title>Comparative genomics of hydrocarbon-degrading Desulfosarcina strains.</title>
        <authorList>
            <person name="Watanabe M."/>
            <person name="Kojima H."/>
            <person name="Fukui M."/>
        </authorList>
    </citation>
    <scope>NUCLEOTIDE SEQUENCE [LARGE SCALE GENOMIC DNA]</scope>
    <source>
        <strain evidence="14 15">PL12</strain>
    </source>
</reference>
<organism evidence="14 15">
    <name type="scientific">Desulfosarcina alkanivorans</name>
    <dbReference type="NCBI Taxonomy" id="571177"/>
    <lineage>
        <taxon>Bacteria</taxon>
        <taxon>Pseudomonadati</taxon>
        <taxon>Thermodesulfobacteriota</taxon>
        <taxon>Desulfobacteria</taxon>
        <taxon>Desulfobacterales</taxon>
        <taxon>Desulfosarcinaceae</taxon>
        <taxon>Desulfosarcina</taxon>
    </lineage>
</organism>
<dbReference type="EMBL" id="AP021874">
    <property type="protein sequence ID" value="BBO67154.1"/>
    <property type="molecule type" value="Genomic_DNA"/>
</dbReference>
<keyword evidence="4 12" id="KW-0812">Transmembrane</keyword>
<keyword evidence="5" id="KW-0479">Metal-binding</keyword>
<feature type="transmembrane region" description="Helical" evidence="12">
    <location>
        <begin position="440"/>
        <end position="457"/>
    </location>
</feature>
<evidence type="ECO:0000256" key="11">
    <source>
        <dbReference type="PROSITE-ProRule" id="PRU00339"/>
    </source>
</evidence>
<protein>
    <recommendedName>
        <fullName evidence="13">Peptidase M48 domain-containing protein</fullName>
    </recommendedName>
</protein>
<dbReference type="SUPFAM" id="SSF48452">
    <property type="entry name" value="TPR-like"/>
    <property type="match status" value="1"/>
</dbReference>
<keyword evidence="10 12" id="KW-0472">Membrane</keyword>
<keyword evidence="8 12" id="KW-1133">Transmembrane helix</keyword>
<evidence type="ECO:0000256" key="8">
    <source>
        <dbReference type="ARBA" id="ARBA00022989"/>
    </source>
</evidence>
<dbReference type="PANTHER" id="PTHR43221">
    <property type="entry name" value="PROTEASE HTPX"/>
    <property type="match status" value="1"/>
</dbReference>
<keyword evidence="2" id="KW-1003">Cell membrane</keyword>
<evidence type="ECO:0000256" key="7">
    <source>
        <dbReference type="ARBA" id="ARBA00022833"/>
    </source>
</evidence>
<gene>
    <name evidence="14" type="ORF">DSCA_10840</name>
</gene>
<feature type="transmembrane region" description="Helical" evidence="12">
    <location>
        <begin position="342"/>
        <end position="362"/>
    </location>
</feature>
<feature type="transmembrane region" description="Helical" evidence="12">
    <location>
        <begin position="296"/>
        <end position="322"/>
    </location>
</feature>
<dbReference type="AlphaFoldDB" id="A0A5K7YLH3"/>
<evidence type="ECO:0000256" key="6">
    <source>
        <dbReference type="ARBA" id="ARBA00022801"/>
    </source>
</evidence>
<feature type="repeat" description="TPR" evidence="11">
    <location>
        <begin position="487"/>
        <end position="520"/>
    </location>
</feature>
<evidence type="ECO:0000313" key="15">
    <source>
        <dbReference type="Proteomes" id="UP000427906"/>
    </source>
</evidence>
<evidence type="ECO:0000256" key="10">
    <source>
        <dbReference type="ARBA" id="ARBA00023136"/>
    </source>
</evidence>
<evidence type="ECO:0000313" key="14">
    <source>
        <dbReference type="EMBL" id="BBO67154.1"/>
    </source>
</evidence>
<dbReference type="CDD" id="cd07345">
    <property type="entry name" value="M48A_Ste24p-like"/>
    <property type="match status" value="1"/>
</dbReference>
<evidence type="ECO:0000256" key="5">
    <source>
        <dbReference type="ARBA" id="ARBA00022723"/>
    </source>
</evidence>
<dbReference type="InterPro" id="IPR019734">
    <property type="entry name" value="TPR_rpt"/>
</dbReference>